<name>A0A9Q8CNQ4_9STAP</name>
<dbReference type="Pfam" id="PF04134">
    <property type="entry name" value="DCC1-like"/>
    <property type="match status" value="1"/>
</dbReference>
<keyword evidence="2" id="KW-1185">Reference proteome</keyword>
<comment type="caution">
    <text evidence="1">The sequence shown here is derived from an EMBL/GenBank/DDBJ whole genome shotgun (WGS) entry which is preliminary data.</text>
</comment>
<gene>
    <name evidence="1" type="ORF">ERX40_04615</name>
</gene>
<dbReference type="AlphaFoldDB" id="A0A9Q8CNQ4"/>
<dbReference type="GO" id="GO:0015035">
    <property type="term" value="F:protein-disulfide reductase activity"/>
    <property type="evidence" value="ECO:0007669"/>
    <property type="project" value="InterPro"/>
</dbReference>
<sequence>MNIIFFDDNCLICNSFVRLLIKLDKKDQLYFASLKSGTAEERLDDRFSQIDSVIYSKNNREYLYSDAVIEILLDLNVKVKFLKLIPKKIRDGLYHFVARNRHRLKKQKCELPDARMREKILR</sequence>
<dbReference type="InterPro" id="IPR052927">
    <property type="entry name" value="DCC_oxidoreductase"/>
</dbReference>
<dbReference type="PANTHER" id="PTHR33639">
    <property type="entry name" value="THIOL-DISULFIDE OXIDOREDUCTASE DCC"/>
    <property type="match status" value="1"/>
</dbReference>
<dbReference type="Proteomes" id="UP000295280">
    <property type="component" value="Unassembled WGS sequence"/>
</dbReference>
<proteinExistence type="predicted"/>
<evidence type="ECO:0000313" key="1">
    <source>
        <dbReference type="EMBL" id="TDM04457.1"/>
    </source>
</evidence>
<dbReference type="InterPro" id="IPR007263">
    <property type="entry name" value="DCC1-like"/>
</dbReference>
<evidence type="ECO:0000313" key="2">
    <source>
        <dbReference type="Proteomes" id="UP000295280"/>
    </source>
</evidence>
<accession>A0A9Q8CNQ4</accession>
<dbReference type="OrthoDB" id="9785438at2"/>
<dbReference type="PANTHER" id="PTHR33639:SF2">
    <property type="entry name" value="DUF393 DOMAIN-CONTAINING PROTEIN"/>
    <property type="match status" value="1"/>
</dbReference>
<reference evidence="1 2" key="1">
    <citation type="submission" date="2019-01" db="EMBL/GenBank/DDBJ databases">
        <title>Draft genome sequences of the type strains of six Macrococcus species.</title>
        <authorList>
            <person name="Mazhar S."/>
            <person name="Altermann E."/>
            <person name="Hill C."/>
            <person name="Mcauliffe O."/>
        </authorList>
    </citation>
    <scope>NUCLEOTIDE SEQUENCE [LARGE SCALE GENOMIC DNA]</scope>
    <source>
        <strain evidence="1 2">ATCC 51828</strain>
    </source>
</reference>
<protein>
    <submittedName>
        <fullName evidence="1">DUF393 domain-containing protein</fullName>
    </submittedName>
</protein>
<dbReference type="EMBL" id="SCWD01000001">
    <property type="protein sequence ID" value="TDM04457.1"/>
    <property type="molecule type" value="Genomic_DNA"/>
</dbReference>
<dbReference type="RefSeq" id="WP_133417317.1">
    <property type="nucleotide sequence ID" value="NZ_SCWD01000001.1"/>
</dbReference>
<organism evidence="1 2">
    <name type="scientific">Macrococcus carouselicus</name>
    <dbReference type="NCBI Taxonomy" id="69969"/>
    <lineage>
        <taxon>Bacteria</taxon>
        <taxon>Bacillati</taxon>
        <taxon>Bacillota</taxon>
        <taxon>Bacilli</taxon>
        <taxon>Bacillales</taxon>
        <taxon>Staphylococcaceae</taxon>
        <taxon>Macrococcus</taxon>
    </lineage>
</organism>